<evidence type="ECO:0000313" key="1">
    <source>
        <dbReference type="EMBL" id="CAG7722687.1"/>
    </source>
</evidence>
<sequence length="139" mass="15917">VSSGFVHICQVSKKYFHLLSGRRQLKFGNIDLNRSVKKFILYTNVAMLMLSNEASSSWFAKRLVVFGKICQWSLADGRVCPNCPTVYPQLCRLLCGLDRYSRYLGLMASFRRVHLPQLLVLVKSNISPTFSCTGYPCWR</sequence>
<keyword evidence="2" id="KW-1185">Reference proteome</keyword>
<accession>A0A8J2NR59</accession>
<evidence type="ECO:0000313" key="2">
    <source>
        <dbReference type="Proteomes" id="UP000708208"/>
    </source>
</evidence>
<dbReference type="AlphaFoldDB" id="A0A8J2NR59"/>
<name>A0A8J2NR59_9HEXA</name>
<proteinExistence type="predicted"/>
<dbReference type="Proteomes" id="UP000708208">
    <property type="component" value="Unassembled WGS sequence"/>
</dbReference>
<dbReference type="EMBL" id="CAJVCH010091608">
    <property type="protein sequence ID" value="CAG7722687.1"/>
    <property type="molecule type" value="Genomic_DNA"/>
</dbReference>
<gene>
    <name evidence="1" type="ORF">AFUS01_LOCUS11808</name>
</gene>
<feature type="non-terminal residue" evidence="1">
    <location>
        <position position="1"/>
    </location>
</feature>
<comment type="caution">
    <text evidence="1">The sequence shown here is derived from an EMBL/GenBank/DDBJ whole genome shotgun (WGS) entry which is preliminary data.</text>
</comment>
<organism evidence="1 2">
    <name type="scientific">Allacma fusca</name>
    <dbReference type="NCBI Taxonomy" id="39272"/>
    <lineage>
        <taxon>Eukaryota</taxon>
        <taxon>Metazoa</taxon>
        <taxon>Ecdysozoa</taxon>
        <taxon>Arthropoda</taxon>
        <taxon>Hexapoda</taxon>
        <taxon>Collembola</taxon>
        <taxon>Symphypleona</taxon>
        <taxon>Sminthuridae</taxon>
        <taxon>Allacma</taxon>
    </lineage>
</organism>
<protein>
    <submittedName>
        <fullName evidence="1">Uncharacterized protein</fullName>
    </submittedName>
</protein>
<reference evidence="1" key="1">
    <citation type="submission" date="2021-06" db="EMBL/GenBank/DDBJ databases">
        <authorList>
            <person name="Hodson N. C."/>
            <person name="Mongue J. A."/>
            <person name="Jaron S. K."/>
        </authorList>
    </citation>
    <scope>NUCLEOTIDE SEQUENCE</scope>
</reference>